<dbReference type="SUPFAM" id="SSF52540">
    <property type="entry name" value="P-loop containing nucleoside triphosphate hydrolases"/>
    <property type="match status" value="1"/>
</dbReference>
<dbReference type="KEGG" id="afx:JZ786_24535"/>
<reference evidence="1 2" key="1">
    <citation type="submission" date="2021-02" db="EMBL/GenBank/DDBJ databases">
        <title>Alicyclobacillus curvatus sp. nov. and Alicyclobacillus mengziensis sp. nov., two acidophilic bacteria isolated from acid mine drainage.</title>
        <authorList>
            <person name="Huang Y."/>
        </authorList>
    </citation>
    <scope>NUCLEOTIDE SEQUENCE [LARGE SCALE GENOMIC DNA]</scope>
    <source>
        <strain evidence="1 2">S30H14</strain>
        <plasmid evidence="1 2">unnamed</plasmid>
    </source>
</reference>
<dbReference type="Proteomes" id="UP000663505">
    <property type="component" value="Plasmid unnamed"/>
</dbReference>
<dbReference type="RefSeq" id="WP_206659438.1">
    <property type="nucleotide sequence ID" value="NZ_CP071183.1"/>
</dbReference>
<keyword evidence="2" id="KW-1185">Reference proteome</keyword>
<keyword evidence="1" id="KW-0614">Plasmid</keyword>
<dbReference type="EMBL" id="CP071183">
    <property type="protein sequence ID" value="QSO50137.1"/>
    <property type="molecule type" value="Genomic_DNA"/>
</dbReference>
<proteinExistence type="predicted"/>
<evidence type="ECO:0008006" key="3">
    <source>
        <dbReference type="Google" id="ProtNLM"/>
    </source>
</evidence>
<name>A0A9X7W428_9BACL</name>
<organism evidence="1 2">
    <name type="scientific">Alicyclobacillus mengziensis</name>
    <dbReference type="NCBI Taxonomy" id="2931921"/>
    <lineage>
        <taxon>Bacteria</taxon>
        <taxon>Bacillati</taxon>
        <taxon>Bacillota</taxon>
        <taxon>Bacilli</taxon>
        <taxon>Bacillales</taxon>
        <taxon>Alicyclobacillaceae</taxon>
        <taxon>Alicyclobacillus</taxon>
    </lineage>
</organism>
<gene>
    <name evidence="1" type="ORF">JZ786_24535</name>
</gene>
<evidence type="ECO:0000313" key="1">
    <source>
        <dbReference type="EMBL" id="QSO50137.1"/>
    </source>
</evidence>
<evidence type="ECO:0000313" key="2">
    <source>
        <dbReference type="Proteomes" id="UP000663505"/>
    </source>
</evidence>
<geneLocation type="plasmid" evidence="1 2">
    <name>unnamed</name>
</geneLocation>
<accession>A0A9X7W428</accession>
<dbReference type="InterPro" id="IPR027417">
    <property type="entry name" value="P-loop_NTPase"/>
</dbReference>
<dbReference type="AlphaFoldDB" id="A0A9X7W428"/>
<dbReference type="Gene3D" id="3.40.50.300">
    <property type="entry name" value="P-loop containing nucleotide triphosphate hydrolases"/>
    <property type="match status" value="1"/>
</dbReference>
<protein>
    <recommendedName>
        <fullName evidence="3">AAA domain-containing protein</fullName>
    </recommendedName>
</protein>
<sequence length="355" mass="40112">MYSVKLRETLLKSLQTTFDMQDIDVLTDVPPGQELVLVDGLHVSHTDILDYRVTQSRELHYIVDEITPAEQSFAAINNLILHLASDVQIYLVEKYSNTGKKPVLAFWGVLPQVGTTTLAVSTAQLLAQRYELSILVLSLNLYDPGDWIAHKATYYLDDLKSELHLRSLTPERLRSMTDELGGVRILYGNRNPLYPYQYTDVEIRHLIRSAKEAFDVVICDIGSYLNTAGALVALEEATQTYAIMPDRGYAQRRFHQVEANILRTMRMNPRDMLLIGNKMDNPSLKTLSIHADAMQATPLVAIGNYAAVTMRAQTQPEPLKMLLDERKYRTDIQKIVEGFSKTYLFSAGEAAATKR</sequence>